<dbReference type="InterPro" id="IPR037055">
    <property type="entry name" value="MHC_I-like_Ag-recog_sf"/>
</dbReference>
<evidence type="ECO:0000256" key="4">
    <source>
        <dbReference type="SAM" id="SignalP"/>
    </source>
</evidence>
<feature type="signal peptide" evidence="4">
    <location>
        <begin position="1"/>
        <end position="17"/>
    </location>
</feature>
<dbReference type="PANTHER" id="PTHR16675">
    <property type="entry name" value="MHC CLASS I-RELATED"/>
    <property type="match status" value="1"/>
</dbReference>
<dbReference type="CDD" id="cd07698">
    <property type="entry name" value="IgC1_MHC_I_alpha3"/>
    <property type="match status" value="1"/>
</dbReference>
<dbReference type="Gene3D" id="3.30.500.10">
    <property type="entry name" value="MHC class I-like antigen recognition-like"/>
    <property type="match status" value="1"/>
</dbReference>
<dbReference type="InterPro" id="IPR036179">
    <property type="entry name" value="Ig-like_dom_sf"/>
</dbReference>
<dbReference type="GO" id="GO:0006955">
    <property type="term" value="P:immune response"/>
    <property type="evidence" value="ECO:0007669"/>
    <property type="project" value="TreeGrafter"/>
</dbReference>
<keyword evidence="3" id="KW-0472">Membrane</keyword>
<dbReference type="InterPro" id="IPR003597">
    <property type="entry name" value="Ig_C1-set"/>
</dbReference>
<evidence type="ECO:0000259" key="5">
    <source>
        <dbReference type="PROSITE" id="PS50835"/>
    </source>
</evidence>
<dbReference type="GO" id="GO:0005615">
    <property type="term" value="C:extracellular space"/>
    <property type="evidence" value="ECO:0007669"/>
    <property type="project" value="TreeGrafter"/>
</dbReference>
<comment type="similarity">
    <text evidence="2">Belongs to the MHC class I family.</text>
</comment>
<protein>
    <recommendedName>
        <fullName evidence="5">Ig-like domain-containing protein</fullName>
    </recommendedName>
</protein>
<dbReference type="GO" id="GO:0009897">
    <property type="term" value="C:external side of plasma membrane"/>
    <property type="evidence" value="ECO:0007669"/>
    <property type="project" value="TreeGrafter"/>
</dbReference>
<organism evidence="6 7">
    <name type="scientific">Scophthalmus maximus</name>
    <name type="common">Turbot</name>
    <name type="synonym">Psetta maxima</name>
    <dbReference type="NCBI Taxonomy" id="52904"/>
    <lineage>
        <taxon>Eukaryota</taxon>
        <taxon>Metazoa</taxon>
        <taxon>Chordata</taxon>
        <taxon>Craniata</taxon>
        <taxon>Vertebrata</taxon>
        <taxon>Euteleostomi</taxon>
        <taxon>Actinopterygii</taxon>
        <taxon>Neopterygii</taxon>
        <taxon>Teleostei</taxon>
        <taxon>Neoteleostei</taxon>
        <taxon>Acanthomorphata</taxon>
        <taxon>Carangaria</taxon>
        <taxon>Pleuronectiformes</taxon>
        <taxon>Pleuronectoidei</taxon>
        <taxon>Scophthalmidae</taxon>
        <taxon>Scophthalmus</taxon>
    </lineage>
</organism>
<dbReference type="Ensembl" id="ENSSMAT00000058037.1">
    <property type="protein sequence ID" value="ENSSMAP00000037133.1"/>
    <property type="gene ID" value="ENSSMAG00000033579.1"/>
</dbReference>
<keyword evidence="3" id="KW-0812">Transmembrane</keyword>
<reference evidence="6" key="1">
    <citation type="submission" date="2023-05" db="EMBL/GenBank/DDBJ databases">
        <title>High-quality long-read genome of Scophthalmus maximus.</title>
        <authorList>
            <person name="Lien S."/>
            <person name="Martinez P."/>
        </authorList>
    </citation>
    <scope>NUCLEOTIDE SEQUENCE [LARGE SCALE GENOMIC DNA]</scope>
</reference>
<name>A0A8D3BQ25_SCOMX</name>
<dbReference type="InterPro" id="IPR013783">
    <property type="entry name" value="Ig-like_fold"/>
</dbReference>
<dbReference type="Gene3D" id="2.60.40.10">
    <property type="entry name" value="Immunoglobulins"/>
    <property type="match status" value="1"/>
</dbReference>
<evidence type="ECO:0000313" key="7">
    <source>
        <dbReference type="Proteomes" id="UP000694558"/>
    </source>
</evidence>
<dbReference type="InterPro" id="IPR011161">
    <property type="entry name" value="MHC_I-like_Ag-recog"/>
</dbReference>
<dbReference type="PRINTS" id="PR01638">
    <property type="entry name" value="MHCCLASSI"/>
</dbReference>
<sequence>MDTLILLLLLGAHGATAVTHSLKYFYTGSSQVPNFPEFVIVGLVDEVQMIHYDSNTMKAEPRQDWMSEATDYSPLLSVTERIKQTLHVSHTYNLLILNMNRNSLSLSGVHIFQRMYGCEWDNETGEVKGYDQFGYDGEDFIALDLKTETWIAPWDADTQPASQKNYYTHLCPDWLKKYVNFGARSLQRTELPSVSLLQKSPSSPVSCHATGFYPNSAMLLWRKDGEDLHEDVDHGEVLPNHDGTFQMSTDLKVSSVAPGDWGKYQCVFQLSGVTEDILMCSDAGHVCCLGSFSFIQGFVFASVCWFVCLSVCVITQKRMDGFVLTREITH</sequence>
<keyword evidence="3" id="KW-1133">Transmembrane helix</keyword>
<dbReference type="Pfam" id="PF00129">
    <property type="entry name" value="MHC_I"/>
    <property type="match status" value="1"/>
</dbReference>
<dbReference type="Proteomes" id="UP000694558">
    <property type="component" value="Chromosome 22"/>
</dbReference>
<dbReference type="PANTHER" id="PTHR16675:SF237">
    <property type="entry name" value="MHC CLASS I ANTIGEN TRANSCRIPT VARIANT 1-RELATED"/>
    <property type="match status" value="1"/>
</dbReference>
<dbReference type="InterPro" id="IPR007110">
    <property type="entry name" value="Ig-like_dom"/>
</dbReference>
<feature type="domain" description="Ig-like" evidence="5">
    <location>
        <begin position="192"/>
        <end position="266"/>
    </location>
</feature>
<evidence type="ECO:0000256" key="1">
    <source>
        <dbReference type="ARBA" id="ARBA00023180"/>
    </source>
</evidence>
<feature type="chain" id="PRO_5034424168" description="Ig-like domain-containing protein" evidence="4">
    <location>
        <begin position="18"/>
        <end position="330"/>
    </location>
</feature>
<keyword evidence="1" id="KW-0325">Glycoprotein</keyword>
<evidence type="ECO:0000256" key="2">
    <source>
        <dbReference type="RuleBase" id="RU004439"/>
    </source>
</evidence>
<dbReference type="InterPro" id="IPR050208">
    <property type="entry name" value="MHC_class-I_related"/>
</dbReference>
<dbReference type="SMART" id="SM00407">
    <property type="entry name" value="IGc1"/>
    <property type="match status" value="1"/>
</dbReference>
<dbReference type="PROSITE" id="PS50835">
    <property type="entry name" value="IG_LIKE"/>
    <property type="match status" value="1"/>
</dbReference>
<dbReference type="Pfam" id="PF07654">
    <property type="entry name" value="C1-set"/>
    <property type="match status" value="1"/>
</dbReference>
<evidence type="ECO:0000313" key="6">
    <source>
        <dbReference type="Ensembl" id="ENSSMAP00000037133.1"/>
    </source>
</evidence>
<accession>A0A8D3BQ25</accession>
<dbReference type="SUPFAM" id="SSF54452">
    <property type="entry name" value="MHC antigen-recognition domain"/>
    <property type="match status" value="1"/>
</dbReference>
<dbReference type="InterPro" id="IPR011162">
    <property type="entry name" value="MHC_I/II-like_Ag-recog"/>
</dbReference>
<feature type="transmembrane region" description="Helical" evidence="3">
    <location>
        <begin position="294"/>
        <end position="314"/>
    </location>
</feature>
<dbReference type="SUPFAM" id="SSF48726">
    <property type="entry name" value="Immunoglobulin"/>
    <property type="match status" value="1"/>
</dbReference>
<keyword evidence="4" id="KW-0732">Signal</keyword>
<dbReference type="AlphaFoldDB" id="A0A8D3BQ25"/>
<dbReference type="InterPro" id="IPR001039">
    <property type="entry name" value="MHC_I_a_a1/a2"/>
</dbReference>
<dbReference type="GeneTree" id="ENSGT01120000271828"/>
<proteinExistence type="inferred from homology"/>
<evidence type="ECO:0000256" key="3">
    <source>
        <dbReference type="SAM" id="Phobius"/>
    </source>
</evidence>
<reference evidence="6" key="2">
    <citation type="submission" date="2025-08" db="UniProtKB">
        <authorList>
            <consortium name="Ensembl"/>
        </authorList>
    </citation>
    <scope>IDENTIFICATION</scope>
</reference>